<dbReference type="Proteomes" id="UP000542776">
    <property type="component" value="Unassembled WGS sequence"/>
</dbReference>
<dbReference type="Pfam" id="PF00392">
    <property type="entry name" value="GntR"/>
    <property type="match status" value="1"/>
</dbReference>
<dbReference type="PRINTS" id="PR00035">
    <property type="entry name" value="HTHGNTR"/>
</dbReference>
<evidence type="ECO:0000256" key="1">
    <source>
        <dbReference type="ARBA" id="ARBA00005384"/>
    </source>
</evidence>
<reference evidence="7 8" key="1">
    <citation type="submission" date="2020-08" db="EMBL/GenBank/DDBJ databases">
        <title>Genomic Encyclopedia of Type Strains, Phase IV (KMG-IV): sequencing the most valuable type-strain genomes for metagenomic binning, comparative biology and taxonomic classification.</title>
        <authorList>
            <person name="Goeker M."/>
        </authorList>
    </citation>
    <scope>NUCLEOTIDE SEQUENCE [LARGE SCALE GENOMIC DNA]</scope>
    <source>
        <strain evidence="7 8">DSM 102238</strain>
    </source>
</reference>
<evidence type="ECO:0000256" key="2">
    <source>
        <dbReference type="ARBA" id="ARBA00022898"/>
    </source>
</evidence>
<dbReference type="InterPro" id="IPR000524">
    <property type="entry name" value="Tscrpt_reg_HTH_GntR"/>
</dbReference>
<dbReference type="EMBL" id="JACIEK010000012">
    <property type="protein sequence ID" value="MBB3999758.1"/>
    <property type="molecule type" value="Genomic_DNA"/>
</dbReference>
<dbReference type="CDD" id="cd07377">
    <property type="entry name" value="WHTH_GntR"/>
    <property type="match status" value="1"/>
</dbReference>
<evidence type="ECO:0000259" key="6">
    <source>
        <dbReference type="PROSITE" id="PS50949"/>
    </source>
</evidence>
<keyword evidence="2" id="KW-0663">Pyridoxal phosphate</keyword>
<evidence type="ECO:0000256" key="4">
    <source>
        <dbReference type="ARBA" id="ARBA00023125"/>
    </source>
</evidence>
<dbReference type="InterPro" id="IPR015421">
    <property type="entry name" value="PyrdxlP-dep_Trfase_major"/>
</dbReference>
<organism evidence="7 8">
    <name type="scientific">Aureimonas pseudogalii</name>
    <dbReference type="NCBI Taxonomy" id="1744844"/>
    <lineage>
        <taxon>Bacteria</taxon>
        <taxon>Pseudomonadati</taxon>
        <taxon>Pseudomonadota</taxon>
        <taxon>Alphaproteobacteria</taxon>
        <taxon>Hyphomicrobiales</taxon>
        <taxon>Aurantimonadaceae</taxon>
        <taxon>Aureimonas</taxon>
    </lineage>
</organism>
<dbReference type="InterPro" id="IPR015424">
    <property type="entry name" value="PyrdxlP-dep_Trfase"/>
</dbReference>
<name>A0A7W6H7A4_9HYPH</name>
<keyword evidence="8" id="KW-1185">Reference proteome</keyword>
<dbReference type="SUPFAM" id="SSF53383">
    <property type="entry name" value="PLP-dependent transferases"/>
    <property type="match status" value="1"/>
</dbReference>
<proteinExistence type="inferred from homology"/>
<dbReference type="RefSeq" id="WP_183201274.1">
    <property type="nucleotide sequence ID" value="NZ_JACIEK010000012.1"/>
</dbReference>
<dbReference type="CDD" id="cd00609">
    <property type="entry name" value="AAT_like"/>
    <property type="match status" value="1"/>
</dbReference>
<dbReference type="PANTHER" id="PTHR46577:SF1">
    <property type="entry name" value="HTH-TYPE TRANSCRIPTIONAL REGULATORY PROTEIN GABR"/>
    <property type="match status" value="1"/>
</dbReference>
<dbReference type="Gene3D" id="1.10.10.10">
    <property type="entry name" value="Winged helix-like DNA-binding domain superfamily/Winged helix DNA-binding domain"/>
    <property type="match status" value="1"/>
</dbReference>
<dbReference type="Gene3D" id="3.40.640.10">
    <property type="entry name" value="Type I PLP-dependent aspartate aminotransferase-like (Major domain)"/>
    <property type="match status" value="1"/>
</dbReference>
<keyword evidence="4 7" id="KW-0238">DNA-binding</keyword>
<dbReference type="PANTHER" id="PTHR46577">
    <property type="entry name" value="HTH-TYPE TRANSCRIPTIONAL REGULATORY PROTEIN GABR"/>
    <property type="match status" value="1"/>
</dbReference>
<evidence type="ECO:0000256" key="3">
    <source>
        <dbReference type="ARBA" id="ARBA00023015"/>
    </source>
</evidence>
<dbReference type="InterPro" id="IPR036388">
    <property type="entry name" value="WH-like_DNA-bd_sf"/>
</dbReference>
<comment type="similarity">
    <text evidence="1">In the C-terminal section; belongs to the class-I pyridoxal-phosphate-dependent aminotransferase family.</text>
</comment>
<evidence type="ECO:0000256" key="5">
    <source>
        <dbReference type="ARBA" id="ARBA00023163"/>
    </source>
</evidence>
<dbReference type="AlphaFoldDB" id="A0A7W6H7A4"/>
<gene>
    <name evidence="7" type="ORF">GGR04_003628</name>
</gene>
<dbReference type="GO" id="GO:0003677">
    <property type="term" value="F:DNA binding"/>
    <property type="evidence" value="ECO:0007669"/>
    <property type="project" value="UniProtKB-KW"/>
</dbReference>
<dbReference type="Pfam" id="PF00155">
    <property type="entry name" value="Aminotran_1_2"/>
    <property type="match status" value="1"/>
</dbReference>
<dbReference type="InterPro" id="IPR004839">
    <property type="entry name" value="Aminotransferase_I/II_large"/>
</dbReference>
<comment type="caution">
    <text evidence="7">The sequence shown here is derived from an EMBL/GenBank/DDBJ whole genome shotgun (WGS) entry which is preliminary data.</text>
</comment>
<dbReference type="SUPFAM" id="SSF46785">
    <property type="entry name" value="Winged helix' DNA-binding domain"/>
    <property type="match status" value="1"/>
</dbReference>
<feature type="domain" description="HTH gntR-type" evidence="6">
    <location>
        <begin position="6"/>
        <end position="74"/>
    </location>
</feature>
<dbReference type="GO" id="GO:0030170">
    <property type="term" value="F:pyridoxal phosphate binding"/>
    <property type="evidence" value="ECO:0007669"/>
    <property type="project" value="InterPro"/>
</dbReference>
<dbReference type="InterPro" id="IPR036390">
    <property type="entry name" value="WH_DNA-bd_sf"/>
</dbReference>
<keyword evidence="3" id="KW-0805">Transcription regulation</keyword>
<dbReference type="PROSITE" id="PS50949">
    <property type="entry name" value="HTH_GNTR"/>
    <property type="match status" value="1"/>
</dbReference>
<dbReference type="SMART" id="SM00345">
    <property type="entry name" value="HTH_GNTR"/>
    <property type="match status" value="1"/>
</dbReference>
<dbReference type="InterPro" id="IPR051446">
    <property type="entry name" value="HTH_trans_reg/aminotransferase"/>
</dbReference>
<protein>
    <submittedName>
        <fullName evidence="7">DNA-binding transcriptional MocR family regulator</fullName>
    </submittedName>
</protein>
<sequence>MDILEGRTSAEIARNLEIAIRQGQIEAGEQLPPVREVADRLGVNRNTVTSAYSRLRDAGLIIGAGRQGSRVALIPSESVSHPLDVRDLASGNVDPQFLPRLDAYLGHLAHAPGGYEMADDEERLVSFGRSRFVADGLPATEIAVISGSIDAIERALRARLSPESAVAVEDPGYVSVLHLLRAMEFPIIALQMDEDGVRPDSLSDAVKKGACAVVLTPRAQNPSGRRMTADRAAELGQVLDVNPGVLLLEDDHAGEVSGALPVSSAPSDPEKRPWMTIRSVSKFLGPDLRLALAAGDSVTIARVRDQQALGPRWVSHILQRLAYEMWSAPETTALMRAAARSYEARRRSLIEQLASNGIEAFGSSGLHVWVPVEREGDVVQAMLSRGWSIQAGEVFRIKSKPAVRIGVANLVESECPAVASALADSLKRSRRLYT</sequence>
<evidence type="ECO:0000313" key="7">
    <source>
        <dbReference type="EMBL" id="MBB3999758.1"/>
    </source>
</evidence>
<accession>A0A7W6H7A4</accession>
<dbReference type="GO" id="GO:0003700">
    <property type="term" value="F:DNA-binding transcription factor activity"/>
    <property type="evidence" value="ECO:0007669"/>
    <property type="project" value="InterPro"/>
</dbReference>
<keyword evidence="5" id="KW-0804">Transcription</keyword>
<evidence type="ECO:0000313" key="8">
    <source>
        <dbReference type="Proteomes" id="UP000542776"/>
    </source>
</evidence>